<dbReference type="InterPro" id="IPR019204">
    <property type="entry name" value="DUF2070_membrane"/>
</dbReference>
<keyword evidence="1" id="KW-0472">Membrane</keyword>
<evidence type="ECO:0000256" key="1">
    <source>
        <dbReference type="SAM" id="Phobius"/>
    </source>
</evidence>
<evidence type="ECO:0000259" key="2">
    <source>
        <dbReference type="Pfam" id="PF09843"/>
    </source>
</evidence>
<dbReference type="AlphaFoldDB" id="A0A0W8F327"/>
<proteinExistence type="predicted"/>
<feature type="domain" description="DUF2070" evidence="2">
    <location>
        <begin position="2"/>
        <end position="84"/>
    </location>
</feature>
<dbReference type="EMBL" id="LNQE01001570">
    <property type="protein sequence ID" value="KUG15276.1"/>
    <property type="molecule type" value="Genomic_DNA"/>
</dbReference>
<comment type="caution">
    <text evidence="3">The sequence shown here is derived from an EMBL/GenBank/DDBJ whole genome shotgun (WGS) entry which is preliminary data.</text>
</comment>
<gene>
    <name evidence="3" type="ORF">ASZ90_015094</name>
</gene>
<accession>A0A0W8F327</accession>
<keyword evidence="1" id="KW-1133">Transmembrane helix</keyword>
<name>A0A0W8F327_9ZZZZ</name>
<keyword evidence="1" id="KW-0812">Transmembrane</keyword>
<reference evidence="3" key="1">
    <citation type="journal article" date="2015" name="Proc. Natl. Acad. Sci. U.S.A.">
        <title>Networks of energetic and metabolic interactions define dynamics in microbial communities.</title>
        <authorList>
            <person name="Embree M."/>
            <person name="Liu J.K."/>
            <person name="Al-Bassam M.M."/>
            <person name="Zengler K."/>
        </authorList>
    </citation>
    <scope>NUCLEOTIDE SEQUENCE</scope>
</reference>
<feature type="transmembrane region" description="Helical" evidence="1">
    <location>
        <begin position="72"/>
        <end position="91"/>
    </location>
</feature>
<dbReference type="Pfam" id="PF09843">
    <property type="entry name" value="DUF2070"/>
    <property type="match status" value="1"/>
</dbReference>
<evidence type="ECO:0000313" key="3">
    <source>
        <dbReference type="EMBL" id="KUG15276.1"/>
    </source>
</evidence>
<organism evidence="3">
    <name type="scientific">hydrocarbon metagenome</name>
    <dbReference type="NCBI Taxonomy" id="938273"/>
    <lineage>
        <taxon>unclassified sequences</taxon>
        <taxon>metagenomes</taxon>
        <taxon>ecological metagenomes</taxon>
    </lineage>
</organism>
<sequence>MVSGKNPVGLVVPPDAIIPWIDRAVAEALADLSPAEAAGSTALCERVNVFGSQRVVQIASTVNAMILFLPPLSIAILLLAFLLSLMLYMILL</sequence>
<protein>
    <recommendedName>
        <fullName evidence="2">DUF2070 domain-containing protein</fullName>
    </recommendedName>
</protein>